<dbReference type="Pfam" id="PF08145">
    <property type="entry name" value="BOP1NT"/>
    <property type="match status" value="1"/>
</dbReference>
<feature type="domain" description="BOP1 N-terminal" evidence="7">
    <location>
        <begin position="26"/>
        <end position="270"/>
    </location>
</feature>
<dbReference type="VEuPathDB" id="MicrosporidiaDB:DI09_12p180"/>
<proteinExistence type="predicted"/>
<comment type="subcellular location">
    <subcellularLocation>
        <location evidence="1">Nucleus</location>
        <location evidence="1">Nucleolus</location>
    </subcellularLocation>
</comment>
<dbReference type="GO" id="GO:0030687">
    <property type="term" value="C:preribosome, large subunit precursor"/>
    <property type="evidence" value="ECO:0007669"/>
    <property type="project" value="TreeGrafter"/>
</dbReference>
<dbReference type="Proteomes" id="UP000029725">
    <property type="component" value="Unassembled WGS sequence"/>
</dbReference>
<dbReference type="Gene3D" id="2.130.10.10">
    <property type="entry name" value="YVTN repeat-like/Quinoprotein amine dehydrogenase"/>
    <property type="match status" value="1"/>
</dbReference>
<keyword evidence="5" id="KW-0677">Repeat</keyword>
<evidence type="ECO:0000256" key="5">
    <source>
        <dbReference type="ARBA" id="ARBA00022737"/>
    </source>
</evidence>
<dbReference type="InterPro" id="IPR036322">
    <property type="entry name" value="WD40_repeat_dom_sf"/>
</dbReference>
<reference evidence="8 9" key="1">
    <citation type="submission" date="2014-04" db="EMBL/GenBank/DDBJ databases">
        <title>A new species of microsporidia sheds light on the evolution of extreme parasitism.</title>
        <authorList>
            <person name="Haag K.L."/>
            <person name="James T.Y."/>
            <person name="Larsson R."/>
            <person name="Schaer T.M."/>
            <person name="Refardt D."/>
            <person name="Pombert J.-F."/>
            <person name="Ebert D."/>
        </authorList>
    </citation>
    <scope>NUCLEOTIDE SEQUENCE [LARGE SCALE GENOMIC DNA]</scope>
    <source>
        <strain evidence="8 9">UGP3</strain>
        <tissue evidence="8">Spores</tissue>
    </source>
</reference>
<dbReference type="RefSeq" id="XP_013239277.1">
    <property type="nucleotide sequence ID" value="XM_013383823.1"/>
</dbReference>
<dbReference type="AlphaFoldDB" id="A0A098VVB1"/>
<accession>A0A098VVB1</accession>
<dbReference type="GO" id="GO:0000463">
    <property type="term" value="P:maturation of LSU-rRNA from tricistronic rRNA transcript (SSU-rRNA, 5.8S rRNA, LSU-rRNA)"/>
    <property type="evidence" value="ECO:0007669"/>
    <property type="project" value="TreeGrafter"/>
</dbReference>
<keyword evidence="4" id="KW-0853">WD repeat</keyword>
<dbReference type="SMART" id="SM00320">
    <property type="entry name" value="WD40"/>
    <property type="match status" value="5"/>
</dbReference>
<organism evidence="8 9">
    <name type="scientific">Mitosporidium daphniae</name>
    <dbReference type="NCBI Taxonomy" id="1485682"/>
    <lineage>
        <taxon>Eukaryota</taxon>
        <taxon>Fungi</taxon>
        <taxon>Fungi incertae sedis</taxon>
        <taxon>Microsporidia</taxon>
        <taxon>Mitosporidium</taxon>
    </lineage>
</organism>
<dbReference type="GO" id="GO:0043021">
    <property type="term" value="F:ribonucleoprotein complex binding"/>
    <property type="evidence" value="ECO:0007669"/>
    <property type="project" value="TreeGrafter"/>
</dbReference>
<keyword evidence="6" id="KW-0539">Nucleus</keyword>
<dbReference type="InterPro" id="IPR028598">
    <property type="entry name" value="BOP1/Erb1"/>
</dbReference>
<dbReference type="GO" id="GO:0070545">
    <property type="term" value="C:PeBoW complex"/>
    <property type="evidence" value="ECO:0007669"/>
    <property type="project" value="TreeGrafter"/>
</dbReference>
<evidence type="ECO:0000256" key="4">
    <source>
        <dbReference type="ARBA" id="ARBA00022574"/>
    </source>
</evidence>
<dbReference type="SMART" id="SM01035">
    <property type="entry name" value="BOP1NT"/>
    <property type="match status" value="1"/>
</dbReference>
<dbReference type="InterPro" id="IPR012953">
    <property type="entry name" value="BOP1_N_dom"/>
</dbReference>
<sequence>MSIGRENSQCSIITHDAINKLNKNFDFKFQIPFQMQATSLDAFLSSVDNPSAWRTIAPDGEPLTREELEIITALFEGTTADIHFDPFAPSIDFFTGTVQHVPVALNTNPPKRGFLPSAHEAKKVKKLVHAIRQGWIKRQPEECTETDVFFDLWSSSVSDSPSIHSHIAAPKITLPGHRESYRPLPEYLATSSVKEHFEKSVASGKPSRKWIPTSYSSLRHVPGYPYAMQERFSRCLDLYLCPRAKKSRLNIDPESMLPKLPELSDLRPYPNVLGLKLDATTYPTSSPITSMAIDATGHWLLAGFADGSLTLSDVIFGKTYAKWLISEGEDPVSSIAWNPTAQLGSLAAISCGSKLILLNLFIGSSVQQSLIGNLFNALQKNESWIQKRLISLGKEIPLEVVSFAINSHAITRLAWHRKGDYLASVAPKANNSAIIIHQLSKASFQLPFKKIDGTAVDAAFHPTKPYFFLVTQRAIRSYDLSKQLVQKRIDMKGLQNVSCMSVHPHGEHVIVGSLDCRVSWFDMELSNAYKTLRYHKDGVRALSYHQKYPLFASCSDDGNAHICYAKVFDDSSLQNPLVVPVKILKPVTPLGKSVALNSLAFHPSFPWIYLGSNDGSMQMYLPTIY</sequence>
<dbReference type="OrthoDB" id="5571054at2759"/>
<evidence type="ECO:0000313" key="8">
    <source>
        <dbReference type="EMBL" id="KGG52850.1"/>
    </source>
</evidence>
<dbReference type="InterPro" id="IPR015943">
    <property type="entry name" value="WD40/YVTN_repeat-like_dom_sf"/>
</dbReference>
<evidence type="ECO:0000259" key="7">
    <source>
        <dbReference type="SMART" id="SM01035"/>
    </source>
</evidence>
<keyword evidence="9" id="KW-1185">Reference proteome</keyword>
<gene>
    <name evidence="8" type="ORF">DI09_12p180</name>
</gene>
<name>A0A098VVB1_9MICR</name>
<evidence type="ECO:0000256" key="3">
    <source>
        <dbReference type="ARBA" id="ARBA00022552"/>
    </source>
</evidence>
<dbReference type="EMBL" id="JMKJ01000033">
    <property type="protein sequence ID" value="KGG52850.1"/>
    <property type="molecule type" value="Genomic_DNA"/>
</dbReference>
<dbReference type="HOGENOM" id="CLU_011390_2_0_1"/>
<keyword evidence="2" id="KW-0690">Ribosome biogenesis</keyword>
<comment type="caution">
    <text evidence="8">The sequence shown here is derived from an EMBL/GenBank/DDBJ whole genome shotgun (WGS) entry which is preliminary data.</text>
</comment>
<dbReference type="GeneID" id="25258246"/>
<dbReference type="InterPro" id="IPR001680">
    <property type="entry name" value="WD40_rpt"/>
</dbReference>
<dbReference type="PANTHER" id="PTHR17605">
    <property type="entry name" value="RIBOSOME BIOGENESIS PROTEIN BOP1 BLOCK OF PROLIFERATION 1 PROTEIN"/>
    <property type="match status" value="1"/>
</dbReference>
<dbReference type="SUPFAM" id="SSF50978">
    <property type="entry name" value="WD40 repeat-like"/>
    <property type="match status" value="1"/>
</dbReference>
<protein>
    <submittedName>
        <fullName evidence="8">Ribosome biogenesis protein Erb1</fullName>
    </submittedName>
</protein>
<evidence type="ECO:0000256" key="2">
    <source>
        <dbReference type="ARBA" id="ARBA00022517"/>
    </source>
</evidence>
<dbReference type="Pfam" id="PF00400">
    <property type="entry name" value="WD40"/>
    <property type="match status" value="3"/>
</dbReference>
<keyword evidence="3" id="KW-0698">rRNA processing</keyword>
<dbReference type="PANTHER" id="PTHR17605:SF0">
    <property type="entry name" value="RIBOSOME BIOGENESIS PROTEIN BOP1"/>
    <property type="match status" value="1"/>
</dbReference>
<evidence type="ECO:0000256" key="6">
    <source>
        <dbReference type="ARBA" id="ARBA00023242"/>
    </source>
</evidence>
<evidence type="ECO:0000256" key="1">
    <source>
        <dbReference type="ARBA" id="ARBA00004604"/>
    </source>
</evidence>
<evidence type="ECO:0000313" key="9">
    <source>
        <dbReference type="Proteomes" id="UP000029725"/>
    </source>
</evidence>